<feature type="signal peptide" evidence="1">
    <location>
        <begin position="1"/>
        <end position="20"/>
    </location>
</feature>
<protein>
    <recommendedName>
        <fullName evidence="4">Lipoprotein</fullName>
    </recommendedName>
</protein>
<dbReference type="STRING" id="158189.SpiBuddy_2287"/>
<feature type="chain" id="PRO_5003256273" description="Lipoprotein" evidence="1">
    <location>
        <begin position="21"/>
        <end position="153"/>
    </location>
</feature>
<dbReference type="HOGENOM" id="CLU_1712103_0_0_12"/>
<dbReference type="EMBL" id="CP002541">
    <property type="protein sequence ID" value="ADY14106.1"/>
    <property type="molecule type" value="Genomic_DNA"/>
</dbReference>
<name>F0RSJ2_SPHGB</name>
<keyword evidence="1" id="KW-0732">Signal</keyword>
<dbReference type="AlphaFoldDB" id="F0RSJ2"/>
<organism evidence="2 3">
    <name type="scientific">Sphaerochaeta globosa (strain ATCC BAA-1886 / DSM 22777 / Buddy)</name>
    <name type="common">Spirochaeta sp. (strain Buddy)</name>
    <dbReference type="NCBI Taxonomy" id="158189"/>
    <lineage>
        <taxon>Bacteria</taxon>
        <taxon>Pseudomonadati</taxon>
        <taxon>Spirochaetota</taxon>
        <taxon>Spirochaetia</taxon>
        <taxon>Spirochaetales</taxon>
        <taxon>Sphaerochaetaceae</taxon>
        <taxon>Sphaerochaeta</taxon>
    </lineage>
</organism>
<dbReference type="RefSeq" id="WP_013607955.1">
    <property type="nucleotide sequence ID" value="NC_015152.1"/>
</dbReference>
<dbReference type="PROSITE" id="PS51257">
    <property type="entry name" value="PROKAR_LIPOPROTEIN"/>
    <property type="match status" value="1"/>
</dbReference>
<reference evidence="3" key="1">
    <citation type="submission" date="2011-02" db="EMBL/GenBank/DDBJ databases">
        <title>Complete sequence of Spirochaeta sp. Buddy.</title>
        <authorList>
            <person name="Lucas S."/>
            <person name="Copeland A."/>
            <person name="Lapidus A."/>
            <person name="Cheng J.-F."/>
            <person name="Goodwin L."/>
            <person name="Pitluck S."/>
            <person name="Zeytun A."/>
            <person name="Detter J.C."/>
            <person name="Han C."/>
            <person name="Tapia R."/>
            <person name="Land M."/>
            <person name="Hauser L."/>
            <person name="Kyrpides N."/>
            <person name="Ivanova N."/>
            <person name="Mikhailova N."/>
            <person name="Pagani I."/>
            <person name="Ritalahti K.M."/>
            <person name="Loeffler F.E."/>
            <person name="Woyke T."/>
        </authorList>
    </citation>
    <scope>NUCLEOTIDE SEQUENCE [LARGE SCALE GENOMIC DNA]</scope>
    <source>
        <strain evidence="3">ATCC BAA-1886 / DSM 22777 / Buddy</strain>
    </source>
</reference>
<evidence type="ECO:0008006" key="4">
    <source>
        <dbReference type="Google" id="ProtNLM"/>
    </source>
</evidence>
<dbReference type="KEGG" id="sbu:SpiBuddy_2287"/>
<gene>
    <name evidence="2" type="ordered locus">SpiBuddy_2287</name>
</gene>
<evidence type="ECO:0000313" key="2">
    <source>
        <dbReference type="EMBL" id="ADY14106.1"/>
    </source>
</evidence>
<accession>F0RSJ2</accession>
<keyword evidence="3" id="KW-1185">Reference proteome</keyword>
<sequence>MRTMLSVLLCLALLFFVSCDPDGGSDLNPTQEKIKLLLDELKLADEEVMAYRSSHSGNPPAGYSESGTTRTYTDYTNAHGVLIDGTDDLSALPVPQYGVMDMDFSGGTVGTLTRLRLNITIVATGPPREMDVTSCFLNETDVTEDAEEMYENP</sequence>
<evidence type="ECO:0000256" key="1">
    <source>
        <dbReference type="SAM" id="SignalP"/>
    </source>
</evidence>
<dbReference type="Proteomes" id="UP000008466">
    <property type="component" value="Chromosome"/>
</dbReference>
<evidence type="ECO:0000313" key="3">
    <source>
        <dbReference type="Proteomes" id="UP000008466"/>
    </source>
</evidence>
<proteinExistence type="predicted"/>